<dbReference type="InterPro" id="IPR025698">
    <property type="entry name" value="2TM_dom"/>
</dbReference>
<dbReference type="Pfam" id="PF13239">
    <property type="entry name" value="2TM"/>
    <property type="match status" value="1"/>
</dbReference>
<organism evidence="3 4">
    <name type="scientific">Acidovorax soli</name>
    <dbReference type="NCBI Taxonomy" id="592050"/>
    <lineage>
        <taxon>Bacteria</taxon>
        <taxon>Pseudomonadati</taxon>
        <taxon>Pseudomonadota</taxon>
        <taxon>Betaproteobacteria</taxon>
        <taxon>Burkholderiales</taxon>
        <taxon>Comamonadaceae</taxon>
        <taxon>Acidovorax</taxon>
    </lineage>
</organism>
<evidence type="ECO:0000313" key="3">
    <source>
        <dbReference type="EMBL" id="MBB6559149.1"/>
    </source>
</evidence>
<keyword evidence="4" id="KW-1185">Reference proteome</keyword>
<keyword evidence="1" id="KW-0472">Membrane</keyword>
<comment type="caution">
    <text evidence="3">The sequence shown here is derived from an EMBL/GenBank/DDBJ whole genome shotgun (WGS) entry which is preliminary data.</text>
</comment>
<keyword evidence="1" id="KW-1133">Transmembrane helix</keyword>
<feature type="transmembrane region" description="Helical" evidence="1">
    <location>
        <begin position="56"/>
        <end position="79"/>
    </location>
</feature>
<name>A0A7X0PC88_9BURK</name>
<proteinExistence type="predicted"/>
<dbReference type="RefSeq" id="WP_184856587.1">
    <property type="nucleotide sequence ID" value="NZ_JACHLK010000003.1"/>
</dbReference>
<evidence type="ECO:0000256" key="1">
    <source>
        <dbReference type="SAM" id="Phobius"/>
    </source>
</evidence>
<sequence length="100" mass="11323">MTAPLTPEAIEQLARKRAGAKLGWYLHAVLFVVVNIVVFSMSRYGFGNRPWSVYPLLGWGLGLALHGVSVFVLGTGSGLRERMVQKERERLLRQRDNEQR</sequence>
<gene>
    <name evidence="3" type="ORF">HNP48_001816</name>
</gene>
<accession>A0A7X0PC88</accession>
<dbReference type="AlphaFoldDB" id="A0A7X0PC88"/>
<evidence type="ECO:0000313" key="4">
    <source>
        <dbReference type="Proteomes" id="UP000575083"/>
    </source>
</evidence>
<dbReference type="Proteomes" id="UP000575083">
    <property type="component" value="Unassembled WGS sequence"/>
</dbReference>
<feature type="transmembrane region" description="Helical" evidence="1">
    <location>
        <begin position="22"/>
        <end position="44"/>
    </location>
</feature>
<reference evidence="3 4" key="1">
    <citation type="submission" date="2020-08" db="EMBL/GenBank/DDBJ databases">
        <title>Functional genomics of gut bacteria from endangered species of beetles.</title>
        <authorList>
            <person name="Carlos-Shanley C."/>
        </authorList>
    </citation>
    <scope>NUCLEOTIDE SEQUENCE [LARGE SCALE GENOMIC DNA]</scope>
    <source>
        <strain evidence="3 4">S00198</strain>
    </source>
</reference>
<dbReference type="EMBL" id="JACHLK010000003">
    <property type="protein sequence ID" value="MBB6559149.1"/>
    <property type="molecule type" value="Genomic_DNA"/>
</dbReference>
<keyword evidence="1" id="KW-0812">Transmembrane</keyword>
<evidence type="ECO:0000259" key="2">
    <source>
        <dbReference type="Pfam" id="PF13239"/>
    </source>
</evidence>
<feature type="domain" description="2TM" evidence="2">
    <location>
        <begin position="13"/>
        <end position="87"/>
    </location>
</feature>
<protein>
    <recommendedName>
        <fullName evidence="2">2TM domain-containing protein</fullName>
    </recommendedName>
</protein>